<proteinExistence type="predicted"/>
<accession>A0A7U6GD59</accession>
<dbReference type="KEGG" id="cex:CSE_00730"/>
<reference evidence="1 2" key="1">
    <citation type="submission" date="2011-01" db="EMBL/GenBank/DDBJ databases">
        <title>Whole genome sequence of Caldisericum exile AZM16c01.</title>
        <authorList>
            <person name="Narita-Yamada S."/>
            <person name="Kawakoshi A."/>
            <person name="Nakamura S."/>
            <person name="Sasagawa M."/>
            <person name="Fukada J."/>
            <person name="Sekine M."/>
            <person name="Kato Y."/>
            <person name="Fukai R."/>
            <person name="Sasaki K."/>
            <person name="Hanamaki A."/>
            <person name="Narita H."/>
            <person name="Konno Y."/>
            <person name="Mori K."/>
            <person name="Yamazaki S."/>
            <person name="Suzuki K."/>
            <person name="Fujita N."/>
        </authorList>
    </citation>
    <scope>NUCLEOTIDE SEQUENCE [LARGE SCALE GENOMIC DNA]</scope>
    <source>
        <strain evidence="2">DSM 21853 / NBRC 104410 / AZM16c01</strain>
    </source>
</reference>
<keyword evidence="2" id="KW-1185">Reference proteome</keyword>
<evidence type="ECO:0000313" key="2">
    <source>
        <dbReference type="Proteomes" id="UP000004793"/>
    </source>
</evidence>
<name>A0A7U6GD59_CALEA</name>
<evidence type="ECO:0000313" key="1">
    <source>
        <dbReference type="EMBL" id="BAL80199.1"/>
    </source>
</evidence>
<dbReference type="EMBL" id="AP012051">
    <property type="protein sequence ID" value="BAL80199.1"/>
    <property type="molecule type" value="Genomic_DNA"/>
</dbReference>
<organism evidence="1 2">
    <name type="scientific">Caldisericum exile (strain DSM 21853 / NBRC 104410 / AZM16c01)</name>
    <dbReference type="NCBI Taxonomy" id="511051"/>
    <lineage>
        <taxon>Bacteria</taxon>
        <taxon>Pseudomonadati</taxon>
        <taxon>Caldisericota/Cryosericota group</taxon>
        <taxon>Caldisericota</taxon>
        <taxon>Caldisericia</taxon>
        <taxon>Caldisericales</taxon>
        <taxon>Caldisericaceae</taxon>
        <taxon>Caldisericum</taxon>
    </lineage>
</organism>
<sequence>MDKEKMEKLMQKRSPITRGTVKPVDFFGSQLASQQAHKTVNQLSENLKVADETTTISKTETRLIKYTTYLPSELIVKIKIQAAMQKKKSYEIMQQALEKFFEKE</sequence>
<dbReference type="Proteomes" id="UP000004793">
    <property type="component" value="Chromosome"/>
</dbReference>
<protein>
    <submittedName>
        <fullName evidence="1">Uncharacterized protein</fullName>
    </submittedName>
</protein>
<dbReference type="AlphaFoldDB" id="A0A7U6GD59"/>
<gene>
    <name evidence="1" type="ordered locus">CSE_00730</name>
</gene>
<dbReference type="RefSeq" id="WP_014452609.1">
    <property type="nucleotide sequence ID" value="NC_017096.1"/>
</dbReference>